<gene>
    <name evidence="1" type="ORF">BDQ12DRAFT_727884</name>
</gene>
<proteinExistence type="predicted"/>
<reference evidence="1 2" key="1">
    <citation type="journal article" date="2019" name="Nat. Ecol. Evol.">
        <title>Megaphylogeny resolves global patterns of mushroom evolution.</title>
        <authorList>
            <person name="Varga T."/>
            <person name="Krizsan K."/>
            <person name="Foldi C."/>
            <person name="Dima B."/>
            <person name="Sanchez-Garcia M."/>
            <person name="Sanchez-Ramirez S."/>
            <person name="Szollosi G.J."/>
            <person name="Szarkandi J.G."/>
            <person name="Papp V."/>
            <person name="Albert L."/>
            <person name="Andreopoulos W."/>
            <person name="Angelini C."/>
            <person name="Antonin V."/>
            <person name="Barry K.W."/>
            <person name="Bougher N.L."/>
            <person name="Buchanan P."/>
            <person name="Buyck B."/>
            <person name="Bense V."/>
            <person name="Catcheside P."/>
            <person name="Chovatia M."/>
            <person name="Cooper J."/>
            <person name="Damon W."/>
            <person name="Desjardin D."/>
            <person name="Finy P."/>
            <person name="Geml J."/>
            <person name="Haridas S."/>
            <person name="Hughes K."/>
            <person name="Justo A."/>
            <person name="Karasinski D."/>
            <person name="Kautmanova I."/>
            <person name="Kiss B."/>
            <person name="Kocsube S."/>
            <person name="Kotiranta H."/>
            <person name="LaButti K.M."/>
            <person name="Lechner B.E."/>
            <person name="Liimatainen K."/>
            <person name="Lipzen A."/>
            <person name="Lukacs Z."/>
            <person name="Mihaltcheva S."/>
            <person name="Morgado L.N."/>
            <person name="Niskanen T."/>
            <person name="Noordeloos M.E."/>
            <person name="Ohm R.A."/>
            <person name="Ortiz-Santana B."/>
            <person name="Ovrebo C."/>
            <person name="Racz N."/>
            <person name="Riley R."/>
            <person name="Savchenko A."/>
            <person name="Shiryaev A."/>
            <person name="Soop K."/>
            <person name="Spirin V."/>
            <person name="Szebenyi C."/>
            <person name="Tomsovsky M."/>
            <person name="Tulloss R.E."/>
            <person name="Uehling J."/>
            <person name="Grigoriev I.V."/>
            <person name="Vagvolgyi C."/>
            <person name="Papp T."/>
            <person name="Martin F.M."/>
            <person name="Miettinen O."/>
            <person name="Hibbett D.S."/>
            <person name="Nagy L.G."/>
        </authorList>
    </citation>
    <scope>NUCLEOTIDE SEQUENCE [LARGE SCALE GENOMIC DNA]</scope>
    <source>
        <strain evidence="1 2">CBS 166.37</strain>
    </source>
</reference>
<sequence length="169" mass="18811">MALHYLAPPSIIPAMHHLHQLRQNSACRRLFSRPISHSKPRSSHENVDNSGIVSSDAAQDAVDATAPDYQSCSPLKRIIVRSPSPSTSLSMCSTRSELHLADPPHGIHVEHLLEQAELMMEMEEKEMPPKLRKRWIHKEVEPLKGTSGAVDTAAARVQNMSEKTPLRGF</sequence>
<dbReference type="EMBL" id="ML213650">
    <property type="protein sequence ID" value="TFK33352.1"/>
    <property type="molecule type" value="Genomic_DNA"/>
</dbReference>
<evidence type="ECO:0000313" key="1">
    <source>
        <dbReference type="EMBL" id="TFK33352.1"/>
    </source>
</evidence>
<evidence type="ECO:0000313" key="2">
    <source>
        <dbReference type="Proteomes" id="UP000308652"/>
    </source>
</evidence>
<keyword evidence="2" id="KW-1185">Reference proteome</keyword>
<organism evidence="1 2">
    <name type="scientific">Crucibulum laeve</name>
    <dbReference type="NCBI Taxonomy" id="68775"/>
    <lineage>
        <taxon>Eukaryota</taxon>
        <taxon>Fungi</taxon>
        <taxon>Dikarya</taxon>
        <taxon>Basidiomycota</taxon>
        <taxon>Agaricomycotina</taxon>
        <taxon>Agaricomycetes</taxon>
        <taxon>Agaricomycetidae</taxon>
        <taxon>Agaricales</taxon>
        <taxon>Agaricineae</taxon>
        <taxon>Nidulariaceae</taxon>
        <taxon>Crucibulum</taxon>
    </lineage>
</organism>
<name>A0A5C3LL24_9AGAR</name>
<protein>
    <submittedName>
        <fullName evidence="1">Uncharacterized protein</fullName>
    </submittedName>
</protein>
<accession>A0A5C3LL24</accession>
<dbReference type="Proteomes" id="UP000308652">
    <property type="component" value="Unassembled WGS sequence"/>
</dbReference>
<dbReference type="AlphaFoldDB" id="A0A5C3LL24"/>